<proteinExistence type="predicted"/>
<feature type="domain" description="Protein kinase" evidence="1">
    <location>
        <begin position="1"/>
        <end position="101"/>
    </location>
</feature>
<dbReference type="PROSITE" id="PS50011">
    <property type="entry name" value="PROTEIN_KINASE_DOM"/>
    <property type="match status" value="1"/>
</dbReference>
<comment type="caution">
    <text evidence="2">The sequence shown here is derived from an EMBL/GenBank/DDBJ whole genome shotgun (WGS) entry which is preliminary data.</text>
</comment>
<evidence type="ECO:0000313" key="2">
    <source>
        <dbReference type="EMBL" id="GFY80232.1"/>
    </source>
</evidence>
<keyword evidence="2" id="KW-0418">Kinase</keyword>
<dbReference type="GO" id="GO:0005524">
    <property type="term" value="F:ATP binding"/>
    <property type="evidence" value="ECO:0007669"/>
    <property type="project" value="InterPro"/>
</dbReference>
<dbReference type="GO" id="GO:0004672">
    <property type="term" value="F:protein kinase activity"/>
    <property type="evidence" value="ECO:0007669"/>
    <property type="project" value="InterPro"/>
</dbReference>
<reference evidence="2 3" key="1">
    <citation type="submission" date="2019-07" db="EMBL/GenBank/DDBJ databases">
        <title>De Novo Assembly of kiwifruit Actinidia rufa.</title>
        <authorList>
            <person name="Sugita-Konishi S."/>
            <person name="Sato K."/>
            <person name="Mori E."/>
            <person name="Abe Y."/>
            <person name="Kisaki G."/>
            <person name="Hamano K."/>
            <person name="Suezawa K."/>
            <person name="Otani M."/>
            <person name="Fukuda T."/>
            <person name="Manabe T."/>
            <person name="Gomi K."/>
            <person name="Tabuchi M."/>
            <person name="Akimitsu K."/>
            <person name="Kataoka I."/>
        </authorList>
    </citation>
    <scope>NUCLEOTIDE SEQUENCE [LARGE SCALE GENOMIC DNA]</scope>
    <source>
        <strain evidence="3">cv. Fuchu</strain>
    </source>
</reference>
<keyword evidence="2" id="KW-0808">Transferase</keyword>
<accession>A0A7J0E1S4</accession>
<sequence>MNRIGSSCGDIVYKVLHRPTSRLYALKVIYGNHKDSVCRQIYPEIEILRDVDNPNIVKCHKMFDHAISSPASTTSIAEKWSGHHRSHFILFEPEVGGWCRL</sequence>
<keyword evidence="3" id="KW-1185">Reference proteome</keyword>
<dbReference type="EMBL" id="BJWL01000001">
    <property type="protein sequence ID" value="GFY80232.1"/>
    <property type="molecule type" value="Genomic_DNA"/>
</dbReference>
<dbReference type="OrthoDB" id="74764at2759"/>
<dbReference type="InterPro" id="IPR000719">
    <property type="entry name" value="Prot_kinase_dom"/>
</dbReference>
<evidence type="ECO:0000259" key="1">
    <source>
        <dbReference type="PROSITE" id="PS50011"/>
    </source>
</evidence>
<evidence type="ECO:0000313" key="3">
    <source>
        <dbReference type="Proteomes" id="UP000585474"/>
    </source>
</evidence>
<protein>
    <submittedName>
        <fullName evidence="2">Mitogen-activated protein kinase kinase 4</fullName>
    </submittedName>
</protein>
<organism evidence="2 3">
    <name type="scientific">Actinidia rufa</name>
    <dbReference type="NCBI Taxonomy" id="165716"/>
    <lineage>
        <taxon>Eukaryota</taxon>
        <taxon>Viridiplantae</taxon>
        <taxon>Streptophyta</taxon>
        <taxon>Embryophyta</taxon>
        <taxon>Tracheophyta</taxon>
        <taxon>Spermatophyta</taxon>
        <taxon>Magnoliopsida</taxon>
        <taxon>eudicotyledons</taxon>
        <taxon>Gunneridae</taxon>
        <taxon>Pentapetalae</taxon>
        <taxon>asterids</taxon>
        <taxon>Ericales</taxon>
        <taxon>Actinidiaceae</taxon>
        <taxon>Actinidia</taxon>
    </lineage>
</organism>
<dbReference type="Pfam" id="PF00069">
    <property type="entry name" value="Pkinase"/>
    <property type="match status" value="1"/>
</dbReference>
<name>A0A7J0E1S4_9ERIC</name>
<dbReference type="Proteomes" id="UP000585474">
    <property type="component" value="Unassembled WGS sequence"/>
</dbReference>
<dbReference type="Gene3D" id="3.30.200.20">
    <property type="entry name" value="Phosphorylase Kinase, domain 1"/>
    <property type="match status" value="1"/>
</dbReference>
<dbReference type="InterPro" id="IPR011009">
    <property type="entry name" value="Kinase-like_dom_sf"/>
</dbReference>
<dbReference type="AlphaFoldDB" id="A0A7J0E1S4"/>
<gene>
    <name evidence="2" type="ORF">Acr_01g0000410</name>
</gene>
<dbReference type="SUPFAM" id="SSF56112">
    <property type="entry name" value="Protein kinase-like (PK-like)"/>
    <property type="match status" value="1"/>
</dbReference>